<proteinExistence type="predicted"/>
<dbReference type="EC" id="3.1.2.4" evidence="2"/>
<dbReference type="SUPFAM" id="SSF52096">
    <property type="entry name" value="ClpP/crotonase"/>
    <property type="match status" value="1"/>
</dbReference>
<comment type="caution">
    <text evidence="5">The sequence shown here is derived from an EMBL/GenBank/DDBJ whole genome shotgun (WGS) entry which is preliminary data.</text>
</comment>
<evidence type="ECO:0000313" key="6">
    <source>
        <dbReference type="Proteomes" id="UP001476247"/>
    </source>
</evidence>
<keyword evidence="3" id="KW-0378">Hydrolase</keyword>
<protein>
    <recommendedName>
        <fullName evidence="2">3-hydroxyisobutyryl-CoA hydrolase</fullName>
        <ecNumber evidence="2">3.1.2.4</ecNumber>
    </recommendedName>
</protein>
<name>A0ABP9XMI9_9FUNG</name>
<dbReference type="InterPro" id="IPR032259">
    <property type="entry name" value="HIBYL-CoA-H"/>
</dbReference>
<dbReference type="InterPro" id="IPR029045">
    <property type="entry name" value="ClpP/crotonase-like_dom_sf"/>
</dbReference>
<feature type="domain" description="Enoyl-CoA hydratase/isomerase" evidence="4">
    <location>
        <begin position="31"/>
        <end position="331"/>
    </location>
</feature>
<evidence type="ECO:0000256" key="1">
    <source>
        <dbReference type="ARBA" id="ARBA00001709"/>
    </source>
</evidence>
<dbReference type="EMBL" id="BAABUJ010000005">
    <property type="protein sequence ID" value="GAA5795999.1"/>
    <property type="molecule type" value="Genomic_DNA"/>
</dbReference>
<comment type="catalytic activity">
    <reaction evidence="1">
        <text>3-hydroxy-2-methylpropanoyl-CoA + H2O = 3-hydroxy-2-methylpropanoate + CoA + H(+)</text>
        <dbReference type="Rhea" id="RHEA:20888"/>
        <dbReference type="ChEBI" id="CHEBI:11805"/>
        <dbReference type="ChEBI" id="CHEBI:15377"/>
        <dbReference type="ChEBI" id="CHEBI:15378"/>
        <dbReference type="ChEBI" id="CHEBI:57287"/>
        <dbReference type="ChEBI" id="CHEBI:57340"/>
        <dbReference type="EC" id="3.1.2.4"/>
    </reaction>
</comment>
<dbReference type="Pfam" id="PF16113">
    <property type="entry name" value="ECH_2"/>
    <property type="match status" value="1"/>
</dbReference>
<dbReference type="Proteomes" id="UP001476247">
    <property type="component" value="Unassembled WGS sequence"/>
</dbReference>
<evidence type="ECO:0000256" key="3">
    <source>
        <dbReference type="ARBA" id="ARBA00022801"/>
    </source>
</evidence>
<dbReference type="PANTHER" id="PTHR43176:SF3">
    <property type="entry name" value="3-HYDROXYISOBUTYRYL-COA HYDROLASE, MITOCHONDRIAL"/>
    <property type="match status" value="1"/>
</dbReference>
<organism evidence="5 6">
    <name type="scientific">Helicostylum pulchrum</name>
    <dbReference type="NCBI Taxonomy" id="562976"/>
    <lineage>
        <taxon>Eukaryota</taxon>
        <taxon>Fungi</taxon>
        <taxon>Fungi incertae sedis</taxon>
        <taxon>Mucoromycota</taxon>
        <taxon>Mucoromycotina</taxon>
        <taxon>Mucoromycetes</taxon>
        <taxon>Mucorales</taxon>
        <taxon>Mucorineae</taxon>
        <taxon>Mucoraceae</taxon>
        <taxon>Helicostylum</taxon>
    </lineage>
</organism>
<accession>A0ABP9XMI9</accession>
<evidence type="ECO:0000313" key="5">
    <source>
        <dbReference type="EMBL" id="GAA5795999.1"/>
    </source>
</evidence>
<dbReference type="CDD" id="cd06558">
    <property type="entry name" value="crotonase-like"/>
    <property type="match status" value="1"/>
</dbReference>
<dbReference type="InterPro" id="IPR045004">
    <property type="entry name" value="ECH_dom"/>
</dbReference>
<keyword evidence="6" id="KW-1185">Reference proteome</keyword>
<gene>
    <name evidence="5" type="ORF">HPULCUR_001364</name>
</gene>
<evidence type="ECO:0000259" key="4">
    <source>
        <dbReference type="Pfam" id="PF16113"/>
    </source>
</evidence>
<evidence type="ECO:0000256" key="2">
    <source>
        <dbReference type="ARBA" id="ARBA00011915"/>
    </source>
</evidence>
<reference evidence="5 6" key="1">
    <citation type="submission" date="2024-04" db="EMBL/GenBank/DDBJ databases">
        <title>genome sequences of Mucor flavus KT1a and Helicostylum pulchrum KT1b strains isolation_sourced from the surface of a dry-aged beef.</title>
        <authorList>
            <person name="Toyotome T."/>
            <person name="Hosono M."/>
            <person name="Torimaru M."/>
            <person name="Fukuda K."/>
            <person name="Mikami N."/>
        </authorList>
    </citation>
    <scope>NUCLEOTIDE SEQUENCE [LARGE SCALE GENOMIC DNA]</scope>
    <source>
        <strain evidence="5 6">KT1b</strain>
    </source>
</reference>
<sequence>MTKTEVGKVHVYSEEQAVVTIKYPGYSHIGCEEDEDTKFIILRGEGRAFCAGGDIKDLVRVVNGDVEYKAALDRGVFVFHEAIYYMGCVMKTPIISIMNGITFGGGIGFSQLSSFKISTENTKFAFPEAAIGHFCDASASFTIPRMEGHLGVYLGLTGHQFNAEDAIFAGLATHFMDSANINALEKKLAGLKSVTLDTICSAINEFSVGQDHVPSHYELLGEKLEIIESCFQFNSVESIVEALKRNGTQFAKSCLKSIAGNSPSSLKVNMDTIRRGATKPMSECISYEYRAWHTLPVSHDYKEGVLSLLAKRKPQWVPSKLEEIDDEYVKSKLLAEVKVKPYMDLSFDYSTSPHKKYNLPTREDVLSVKARHNLQSHTDVISWFIKKYQGRFGVEQKVNDILVRMDRR</sequence>
<dbReference type="PANTHER" id="PTHR43176">
    <property type="entry name" value="3-HYDROXYISOBUTYRYL-COA HYDROLASE-RELATED"/>
    <property type="match status" value="1"/>
</dbReference>
<dbReference type="Gene3D" id="3.90.226.10">
    <property type="entry name" value="2-enoyl-CoA Hydratase, Chain A, domain 1"/>
    <property type="match status" value="1"/>
</dbReference>